<sequence>MKLYRSDAALQQEMKETSLPPGTAALWALGQAGFLIQIEDKRLVIDPYLSNKTAGGLWVRQFPAPVTPEQLPELEAVLCTHQHDDHMDASTLAKLYPRQTTQFIIPRAHAGLMASWGLGPERIIGMNHMESATVNGVEIRAIAAMHDRFEQDDQGNHRYLGYVIRCGGLTIYHSGDTIGFPELAEWLKDERIDIALIPINGRDYARTAQGIVGNCNYREAADLAAAIGADMVIPMHFGMFAHNDENPAYFVDYLYTRYRAQKFHMMTAGERFIYMK</sequence>
<evidence type="ECO:0000256" key="1">
    <source>
        <dbReference type="ARBA" id="ARBA00022801"/>
    </source>
</evidence>
<keyword evidence="7" id="KW-1185">Reference proteome</keyword>
<evidence type="ECO:0000313" key="7">
    <source>
        <dbReference type="Proteomes" id="UP001057134"/>
    </source>
</evidence>
<dbReference type="PANTHER" id="PTHR43546">
    <property type="entry name" value="UPF0173 METAL-DEPENDENT HYDROLASE MJ1163-RELATED"/>
    <property type="match status" value="1"/>
</dbReference>
<dbReference type="Pfam" id="PF12706">
    <property type="entry name" value="Lactamase_B_2"/>
    <property type="match status" value="1"/>
</dbReference>
<reference evidence="6" key="2">
    <citation type="journal article" date="2021" name="J Anim Sci Technol">
        <title>Complete genome sequence of Paenibacillus konkukensis sp. nov. SK3146 as a potential probiotic strain.</title>
        <authorList>
            <person name="Jung H.I."/>
            <person name="Park S."/>
            <person name="Niu K.M."/>
            <person name="Lee S.W."/>
            <person name="Kothari D."/>
            <person name="Yi K.J."/>
            <person name="Kim S.K."/>
        </authorList>
    </citation>
    <scope>NUCLEOTIDE SEQUENCE</scope>
    <source>
        <strain evidence="6">SK3146</strain>
    </source>
</reference>
<dbReference type="PANTHER" id="PTHR43546:SF9">
    <property type="entry name" value="L-ASCORBATE-6-PHOSPHATE LACTONASE ULAG-RELATED"/>
    <property type="match status" value="1"/>
</dbReference>
<comment type="function">
    <text evidence="3">Counteracts the endogenous Pycsar antiviral defense system. Phosphodiesterase that enables metal-dependent hydrolysis of host cyclic nucleotide Pycsar defense signals such as cCMP and cUMP.</text>
</comment>
<comment type="catalytic activity">
    <reaction evidence="4">
        <text>3',5'-cyclic UMP + H2O = UMP + H(+)</text>
        <dbReference type="Rhea" id="RHEA:70575"/>
        <dbReference type="ChEBI" id="CHEBI:15377"/>
        <dbReference type="ChEBI" id="CHEBI:15378"/>
        <dbReference type="ChEBI" id="CHEBI:57865"/>
        <dbReference type="ChEBI" id="CHEBI:184387"/>
    </reaction>
    <physiologicalReaction direction="left-to-right" evidence="4">
        <dbReference type="Rhea" id="RHEA:70576"/>
    </physiologicalReaction>
</comment>
<keyword evidence="1 6" id="KW-0378">Hydrolase</keyword>
<dbReference type="GO" id="GO:0016787">
    <property type="term" value="F:hydrolase activity"/>
    <property type="evidence" value="ECO:0007669"/>
    <property type="project" value="UniProtKB-KW"/>
</dbReference>
<dbReference type="EMBL" id="CP027059">
    <property type="protein sequence ID" value="UQZ83048.1"/>
    <property type="molecule type" value="Genomic_DNA"/>
</dbReference>
<gene>
    <name evidence="6" type="primary">ulaG</name>
    <name evidence="6" type="ORF">SK3146_02209</name>
</gene>
<dbReference type="InterPro" id="IPR036866">
    <property type="entry name" value="RibonucZ/Hydroxyglut_hydro"/>
</dbReference>
<dbReference type="SMART" id="SM00849">
    <property type="entry name" value="Lactamase_B"/>
    <property type="match status" value="1"/>
</dbReference>
<feature type="domain" description="Metallo-beta-lactamase" evidence="5">
    <location>
        <begin position="30"/>
        <end position="236"/>
    </location>
</feature>
<evidence type="ECO:0000259" key="5">
    <source>
        <dbReference type="SMART" id="SM00849"/>
    </source>
</evidence>
<protein>
    <submittedName>
        <fullName evidence="6">L-ascorbate-6-phosphate lactonase UlaG</fullName>
        <ecNumber evidence="6">3.1.1.-</ecNumber>
    </submittedName>
</protein>
<accession>A0ABY4RLN3</accession>
<dbReference type="InterPro" id="IPR050114">
    <property type="entry name" value="UPF0173_UPF0282_UlaG_hydrolase"/>
</dbReference>
<dbReference type="InterPro" id="IPR001279">
    <property type="entry name" value="Metallo-B-lactamas"/>
</dbReference>
<evidence type="ECO:0000256" key="2">
    <source>
        <dbReference type="ARBA" id="ARBA00034221"/>
    </source>
</evidence>
<evidence type="ECO:0000256" key="3">
    <source>
        <dbReference type="ARBA" id="ARBA00034301"/>
    </source>
</evidence>
<dbReference type="RefSeq" id="WP_249865114.1">
    <property type="nucleotide sequence ID" value="NZ_CP027059.1"/>
</dbReference>
<reference evidence="6" key="1">
    <citation type="submission" date="2018-02" db="EMBL/GenBank/DDBJ databases">
        <authorList>
            <person name="Kim S.-K."/>
            <person name="Jung H.-I."/>
            <person name="Lee S.-W."/>
        </authorList>
    </citation>
    <scope>NUCLEOTIDE SEQUENCE</scope>
    <source>
        <strain evidence="6">SK3146</strain>
    </source>
</reference>
<comment type="catalytic activity">
    <reaction evidence="2">
        <text>3',5'-cyclic CMP + H2O = CMP + H(+)</text>
        <dbReference type="Rhea" id="RHEA:72675"/>
        <dbReference type="ChEBI" id="CHEBI:15377"/>
        <dbReference type="ChEBI" id="CHEBI:15378"/>
        <dbReference type="ChEBI" id="CHEBI:58003"/>
        <dbReference type="ChEBI" id="CHEBI:60377"/>
    </reaction>
    <physiologicalReaction direction="left-to-right" evidence="2">
        <dbReference type="Rhea" id="RHEA:72676"/>
    </physiologicalReaction>
</comment>
<dbReference type="Proteomes" id="UP001057134">
    <property type="component" value="Chromosome"/>
</dbReference>
<proteinExistence type="predicted"/>
<name>A0ABY4RLN3_9BACL</name>
<dbReference type="SUPFAM" id="SSF56281">
    <property type="entry name" value="Metallo-hydrolase/oxidoreductase"/>
    <property type="match status" value="1"/>
</dbReference>
<organism evidence="6 7">
    <name type="scientific">Paenibacillus konkukensis</name>
    <dbReference type="NCBI Taxonomy" id="2020716"/>
    <lineage>
        <taxon>Bacteria</taxon>
        <taxon>Bacillati</taxon>
        <taxon>Bacillota</taxon>
        <taxon>Bacilli</taxon>
        <taxon>Bacillales</taxon>
        <taxon>Paenibacillaceae</taxon>
        <taxon>Paenibacillus</taxon>
    </lineage>
</organism>
<dbReference type="EC" id="3.1.1.-" evidence="6"/>
<evidence type="ECO:0000256" key="4">
    <source>
        <dbReference type="ARBA" id="ARBA00048505"/>
    </source>
</evidence>
<evidence type="ECO:0000313" key="6">
    <source>
        <dbReference type="EMBL" id="UQZ83048.1"/>
    </source>
</evidence>
<dbReference type="Gene3D" id="3.60.15.10">
    <property type="entry name" value="Ribonuclease Z/Hydroxyacylglutathione hydrolase-like"/>
    <property type="match status" value="1"/>
</dbReference>